<name>A0A8S5TCW7_9CAUD</name>
<sequence>MENGFKFHYDDFFEVDKSYDAYLGEYEVVPAIKQQQLDTKDKLMKKDVVISAIPFFETSNDEGGNTVYIGKEL</sequence>
<evidence type="ECO:0000313" key="1">
    <source>
        <dbReference type="EMBL" id="DAF60883.1"/>
    </source>
</evidence>
<proteinExistence type="predicted"/>
<organism evidence="1">
    <name type="scientific">Siphoviridae sp. ctVDC13</name>
    <dbReference type="NCBI Taxonomy" id="2827880"/>
    <lineage>
        <taxon>Viruses</taxon>
        <taxon>Duplodnaviria</taxon>
        <taxon>Heunggongvirae</taxon>
        <taxon>Uroviricota</taxon>
        <taxon>Caudoviricetes</taxon>
    </lineage>
</organism>
<accession>A0A8S5TCW7</accession>
<protein>
    <submittedName>
        <fullName evidence="1">Uncharacterized protein</fullName>
    </submittedName>
</protein>
<dbReference type="EMBL" id="BK032798">
    <property type="protein sequence ID" value="DAF60883.1"/>
    <property type="molecule type" value="Genomic_DNA"/>
</dbReference>
<reference evidence="1" key="1">
    <citation type="journal article" date="2021" name="Proc. Natl. Acad. Sci. U.S.A.">
        <title>A Catalog of Tens of Thousands of Viruses from Human Metagenomes Reveals Hidden Associations with Chronic Diseases.</title>
        <authorList>
            <person name="Tisza M.J."/>
            <person name="Buck C.B."/>
        </authorList>
    </citation>
    <scope>NUCLEOTIDE SEQUENCE</scope>
    <source>
        <strain evidence="1">CtVDC13</strain>
    </source>
</reference>